<evidence type="ECO:0000313" key="2">
    <source>
        <dbReference type="EMBL" id="KAK5130764.1"/>
    </source>
</evidence>
<feature type="region of interest" description="Disordered" evidence="1">
    <location>
        <begin position="264"/>
        <end position="339"/>
    </location>
</feature>
<reference evidence="2 3" key="1">
    <citation type="submission" date="2023-08" db="EMBL/GenBank/DDBJ databases">
        <title>Black Yeasts Isolated from many extreme environments.</title>
        <authorList>
            <person name="Coleine C."/>
            <person name="Stajich J.E."/>
            <person name="Selbmann L."/>
        </authorList>
    </citation>
    <scope>NUCLEOTIDE SEQUENCE [LARGE SCALE GENOMIC DNA]</scope>
    <source>
        <strain evidence="2 3">CCFEE 536</strain>
    </source>
</reference>
<feature type="non-terminal residue" evidence="2">
    <location>
        <position position="339"/>
    </location>
</feature>
<feature type="compositionally biased region" description="Polar residues" evidence="1">
    <location>
        <begin position="317"/>
        <end position="329"/>
    </location>
</feature>
<gene>
    <name evidence="2" type="ORF">LTR16_001300</name>
</gene>
<comment type="caution">
    <text evidence="2">The sequence shown here is derived from an EMBL/GenBank/DDBJ whole genome shotgun (WGS) entry which is preliminary data.</text>
</comment>
<dbReference type="Proteomes" id="UP001357485">
    <property type="component" value="Unassembled WGS sequence"/>
</dbReference>
<feature type="compositionally biased region" description="Polar residues" evidence="1">
    <location>
        <begin position="264"/>
        <end position="292"/>
    </location>
</feature>
<sequence length="339" mass="36349">MDLVDMSVEVSPWATSGGIKRRSVSVFSRRGTGTPYVTPSIVTVAKQSSAKVDARRSCRAIKKTRSGSKRPGGTVLRAVPQAAKVPAMTPLELTMATSPNEEILSAIRQPSFHFDLQAHKNEDQMIQRESCRTWTSSKQGKKERKNEIRADVIGLWRNGEVHWEPTAAQPPVNGVPEVPAVDLDVSAVVAKSSDSIVAASRTESKPKIKVVIPDTKRQAPLTFGSVLNSISQGCRSNIPSATCSMVDDSSSTAVLLSSKRDVPQSTLSPLASSSPQNLTVPNNASPIRTAQSHIVRKPVHQRSESSSSSSAEDDGVSNYSGGSSMTSVEDLTPADGRFW</sequence>
<proteinExistence type="predicted"/>
<keyword evidence="3" id="KW-1185">Reference proteome</keyword>
<dbReference type="EMBL" id="JAVRRA010024682">
    <property type="protein sequence ID" value="KAK5130764.1"/>
    <property type="molecule type" value="Genomic_DNA"/>
</dbReference>
<evidence type="ECO:0008006" key="4">
    <source>
        <dbReference type="Google" id="ProtNLM"/>
    </source>
</evidence>
<evidence type="ECO:0000313" key="3">
    <source>
        <dbReference type="Proteomes" id="UP001357485"/>
    </source>
</evidence>
<protein>
    <recommendedName>
        <fullName evidence="4">Chromo domain-containing protein</fullName>
    </recommendedName>
</protein>
<organism evidence="2 3">
    <name type="scientific">Cryomyces antarcticus</name>
    <dbReference type="NCBI Taxonomy" id="329879"/>
    <lineage>
        <taxon>Eukaryota</taxon>
        <taxon>Fungi</taxon>
        <taxon>Dikarya</taxon>
        <taxon>Ascomycota</taxon>
        <taxon>Pezizomycotina</taxon>
        <taxon>Dothideomycetes</taxon>
        <taxon>Dothideomycetes incertae sedis</taxon>
        <taxon>Cryomyces</taxon>
    </lineage>
</organism>
<evidence type="ECO:0000256" key="1">
    <source>
        <dbReference type="SAM" id="MobiDB-lite"/>
    </source>
</evidence>
<name>A0ABR0KU25_9PEZI</name>
<accession>A0ABR0KU25</accession>